<keyword evidence="9" id="KW-1185">Reference proteome</keyword>
<dbReference type="PANTHER" id="PTHR42844:SF1">
    <property type="entry name" value="DIHYDRONEOPTERIN ALDOLASE 1-RELATED"/>
    <property type="match status" value="1"/>
</dbReference>
<dbReference type="EMBL" id="JBANFI010000003">
    <property type="protein sequence ID" value="MFK7160478.1"/>
    <property type="molecule type" value="Genomic_DNA"/>
</dbReference>
<dbReference type="InterPro" id="IPR006156">
    <property type="entry name" value="Dihydroneopterin_aldolase"/>
</dbReference>
<dbReference type="GO" id="GO:0004150">
    <property type="term" value="F:dihydroneopterin aldolase activity"/>
    <property type="evidence" value="ECO:0007669"/>
    <property type="project" value="UniProtKB-EC"/>
</dbReference>
<dbReference type="RefSeq" id="WP_405338228.1">
    <property type="nucleotide sequence ID" value="NZ_JBANFI010000003.1"/>
</dbReference>
<dbReference type="Pfam" id="PF02152">
    <property type="entry name" value="FolB"/>
    <property type="match status" value="1"/>
</dbReference>
<proteinExistence type="inferred from homology"/>
<organism evidence="8 9">
    <name type="scientific">Marinospirillum alkalitolerans</name>
    <dbReference type="NCBI Taxonomy" id="3123374"/>
    <lineage>
        <taxon>Bacteria</taxon>
        <taxon>Pseudomonadati</taxon>
        <taxon>Pseudomonadota</taxon>
        <taxon>Gammaproteobacteria</taxon>
        <taxon>Oceanospirillales</taxon>
        <taxon>Oceanospirillaceae</taxon>
        <taxon>Marinospirillum</taxon>
    </lineage>
</organism>
<name>A0ABW8PW18_9GAMM</name>
<comment type="function">
    <text evidence="6">Catalyzes the conversion of 7,8-dihydroneopterin to 6-hydroxymethyl-7,8-dihydropterin.</text>
</comment>
<evidence type="ECO:0000256" key="6">
    <source>
        <dbReference type="RuleBase" id="RU362079"/>
    </source>
</evidence>
<evidence type="ECO:0000313" key="9">
    <source>
        <dbReference type="Proteomes" id="UP001621714"/>
    </source>
</evidence>
<keyword evidence="5 6" id="KW-0456">Lyase</keyword>
<dbReference type="InterPro" id="IPR043133">
    <property type="entry name" value="GTP-CH-I_C/QueF"/>
</dbReference>
<dbReference type="Gene3D" id="3.30.1130.10">
    <property type="match status" value="1"/>
</dbReference>
<dbReference type="SMART" id="SM00905">
    <property type="entry name" value="FolB"/>
    <property type="match status" value="1"/>
</dbReference>
<dbReference type="NCBIfam" id="TIGR00526">
    <property type="entry name" value="folB_dom"/>
    <property type="match status" value="1"/>
</dbReference>
<dbReference type="InterPro" id="IPR006157">
    <property type="entry name" value="FolB_dom"/>
</dbReference>
<evidence type="ECO:0000256" key="2">
    <source>
        <dbReference type="ARBA" id="ARBA00005013"/>
    </source>
</evidence>
<comment type="similarity">
    <text evidence="3 6">Belongs to the DHNA family.</text>
</comment>
<accession>A0ABW8PW18</accession>
<dbReference type="NCBIfam" id="TIGR00525">
    <property type="entry name" value="folB"/>
    <property type="match status" value="1"/>
</dbReference>
<protein>
    <recommendedName>
        <fullName evidence="6">7,8-dihydroneopterin aldolase</fullName>
        <ecNumber evidence="6">4.1.2.25</ecNumber>
    </recommendedName>
</protein>
<feature type="domain" description="Dihydroneopterin aldolase/epimerase" evidence="7">
    <location>
        <begin position="11"/>
        <end position="121"/>
    </location>
</feature>
<evidence type="ECO:0000256" key="3">
    <source>
        <dbReference type="ARBA" id="ARBA00005708"/>
    </source>
</evidence>
<gene>
    <name evidence="8" type="primary">folB</name>
    <name evidence="8" type="ORF">V6U78_05450</name>
</gene>
<dbReference type="EC" id="4.1.2.25" evidence="6"/>
<dbReference type="SUPFAM" id="SSF55620">
    <property type="entry name" value="Tetrahydrobiopterin biosynthesis enzymes-like"/>
    <property type="match status" value="1"/>
</dbReference>
<comment type="pathway">
    <text evidence="2 6">Cofactor biosynthesis; tetrahydrofolate biosynthesis; 2-amino-4-hydroxy-6-hydroxymethyl-7,8-dihydropteridine diphosphate from 7,8-dihydroneopterin triphosphate: step 3/4.</text>
</comment>
<comment type="catalytic activity">
    <reaction evidence="1 6">
        <text>7,8-dihydroneopterin = 6-hydroxymethyl-7,8-dihydropterin + glycolaldehyde</text>
        <dbReference type="Rhea" id="RHEA:10540"/>
        <dbReference type="ChEBI" id="CHEBI:17001"/>
        <dbReference type="ChEBI" id="CHEBI:17071"/>
        <dbReference type="ChEBI" id="CHEBI:44841"/>
        <dbReference type="EC" id="4.1.2.25"/>
    </reaction>
</comment>
<evidence type="ECO:0000256" key="5">
    <source>
        <dbReference type="ARBA" id="ARBA00023239"/>
    </source>
</evidence>
<dbReference type="Proteomes" id="UP001621714">
    <property type="component" value="Unassembled WGS sequence"/>
</dbReference>
<evidence type="ECO:0000313" key="8">
    <source>
        <dbReference type="EMBL" id="MFK7160478.1"/>
    </source>
</evidence>
<keyword evidence="4 6" id="KW-0289">Folate biosynthesis</keyword>
<evidence type="ECO:0000259" key="7">
    <source>
        <dbReference type="SMART" id="SM00905"/>
    </source>
</evidence>
<reference evidence="8 9" key="1">
    <citation type="submission" date="2024-02" db="EMBL/GenBank/DDBJ databases">
        <title>Marinospirillum sp. MEB 164 isolated from Lonar lake sediment.</title>
        <authorList>
            <person name="Joshi A."/>
            <person name="Thite S."/>
        </authorList>
    </citation>
    <scope>NUCLEOTIDE SEQUENCE [LARGE SCALE GENOMIC DNA]</scope>
    <source>
        <strain evidence="8 9">MEB164</strain>
    </source>
</reference>
<comment type="caution">
    <text evidence="8">The sequence shown here is derived from an EMBL/GenBank/DDBJ whole genome shotgun (WGS) entry which is preliminary data.</text>
</comment>
<evidence type="ECO:0000256" key="4">
    <source>
        <dbReference type="ARBA" id="ARBA00022909"/>
    </source>
</evidence>
<sequence length="126" mass="14047">MLSSLETHDQILIDQLRFEASLGLYEWEKNTPQPLSLDACLYVDLKAAAAAEDLSLSVDYAQVSQELMALAQAEHHDLVETLIEKMAQHLLQQHPITAVQLTLRKLQAVPQAQGVGARIFRQRATS</sequence>
<evidence type="ECO:0000256" key="1">
    <source>
        <dbReference type="ARBA" id="ARBA00001353"/>
    </source>
</evidence>
<dbReference type="PANTHER" id="PTHR42844">
    <property type="entry name" value="DIHYDRONEOPTERIN ALDOLASE 1-RELATED"/>
    <property type="match status" value="1"/>
</dbReference>